<feature type="region of interest" description="Disordered" evidence="1">
    <location>
        <begin position="201"/>
        <end position="313"/>
    </location>
</feature>
<feature type="transmembrane region" description="Helical" evidence="2">
    <location>
        <begin position="107"/>
        <end position="124"/>
    </location>
</feature>
<feature type="transmembrane region" description="Helical" evidence="2">
    <location>
        <begin position="166"/>
        <end position="192"/>
    </location>
</feature>
<dbReference type="InterPro" id="IPR005325">
    <property type="entry name" value="DUF308_memb"/>
</dbReference>
<keyword evidence="2" id="KW-0812">Transmembrane</keyword>
<feature type="transmembrane region" description="Helical" evidence="2">
    <location>
        <begin position="51"/>
        <end position="74"/>
    </location>
</feature>
<feature type="transmembrane region" description="Helical" evidence="2">
    <location>
        <begin position="140"/>
        <end position="160"/>
    </location>
</feature>
<accession>A0A844GM81</accession>
<dbReference type="Proteomes" id="UP000437824">
    <property type="component" value="Unassembled WGS sequence"/>
</dbReference>
<evidence type="ECO:0008006" key="5">
    <source>
        <dbReference type="Google" id="ProtNLM"/>
    </source>
</evidence>
<evidence type="ECO:0000313" key="4">
    <source>
        <dbReference type="Proteomes" id="UP000437824"/>
    </source>
</evidence>
<dbReference type="GO" id="GO:0005886">
    <property type="term" value="C:plasma membrane"/>
    <property type="evidence" value="ECO:0007669"/>
    <property type="project" value="TreeGrafter"/>
</dbReference>
<keyword evidence="2" id="KW-1133">Transmembrane helix</keyword>
<dbReference type="AlphaFoldDB" id="A0A844GM81"/>
<feature type="compositionally biased region" description="Acidic residues" evidence="1">
    <location>
        <begin position="237"/>
        <end position="291"/>
    </location>
</feature>
<feature type="transmembrane region" description="Helical" evidence="2">
    <location>
        <begin position="28"/>
        <end position="45"/>
    </location>
</feature>
<evidence type="ECO:0000313" key="3">
    <source>
        <dbReference type="EMBL" id="MTD62479.1"/>
    </source>
</evidence>
<dbReference type="EMBL" id="WMBC01000015">
    <property type="protein sequence ID" value="MTD62479.1"/>
    <property type="molecule type" value="Genomic_DNA"/>
</dbReference>
<protein>
    <recommendedName>
        <fullName evidence="5">DUF308 domain-containing protein</fullName>
    </recommendedName>
</protein>
<evidence type="ECO:0000256" key="1">
    <source>
        <dbReference type="SAM" id="MobiDB-lite"/>
    </source>
</evidence>
<name>A0A844GM81_9FIRM</name>
<dbReference type="PANTHER" id="PTHR34989:SF1">
    <property type="entry name" value="PROTEIN HDED"/>
    <property type="match status" value="1"/>
</dbReference>
<feature type="compositionally biased region" description="Basic and acidic residues" evidence="1">
    <location>
        <begin position="292"/>
        <end position="313"/>
    </location>
</feature>
<comment type="caution">
    <text evidence="3">The sequence shown here is derived from an EMBL/GenBank/DDBJ whole genome shotgun (WGS) entry which is preliminary data.</text>
</comment>
<gene>
    <name evidence="3" type="ORF">GKZ57_14845</name>
</gene>
<organism evidence="3 4">
    <name type="scientific">Blautia luti DSM 14534 = JCM 17040</name>
    <dbReference type="NCBI Taxonomy" id="649762"/>
    <lineage>
        <taxon>Bacteria</taxon>
        <taxon>Bacillati</taxon>
        <taxon>Bacillota</taxon>
        <taxon>Clostridia</taxon>
        <taxon>Lachnospirales</taxon>
        <taxon>Lachnospiraceae</taxon>
        <taxon>Blautia</taxon>
    </lineage>
</organism>
<sequence length="313" mass="35158">MNNKIYEKKKSGGVFVGKKISNFLKGEIVSSVFYIAFGLCLILIPDQTVNIICKVIFGLVMIAAGIYHIAIYAAEKEKATILDLFTGVIVLVLGVFLFFTPQIVVKILPYLLGAFVLVDSIWKLKGSIRLKKMEQGQWKVLLAGSIIFIILGGLILFFPFVSVPKMLLVCGCILTANGVADLVFLIILKVCLKKGKKRQLEKEETEKGTQEEAGQQPETVIEPETVVQLENVQSTEPEPETEEPVEYEEPSAENADIQDTEPFVEPEEVLEVQTEEAEDVLQPEWKDEEQESPGKEIREMLNDHEEPLEEWKD</sequence>
<evidence type="ECO:0000256" key="2">
    <source>
        <dbReference type="SAM" id="Phobius"/>
    </source>
</evidence>
<dbReference type="Pfam" id="PF03729">
    <property type="entry name" value="DUF308"/>
    <property type="match status" value="1"/>
</dbReference>
<proteinExistence type="predicted"/>
<keyword evidence="2" id="KW-0472">Membrane</keyword>
<feature type="transmembrane region" description="Helical" evidence="2">
    <location>
        <begin position="81"/>
        <end position="101"/>
    </location>
</feature>
<feature type="compositionally biased region" description="Basic and acidic residues" evidence="1">
    <location>
        <begin position="201"/>
        <end position="210"/>
    </location>
</feature>
<dbReference type="PANTHER" id="PTHR34989">
    <property type="entry name" value="PROTEIN HDED"/>
    <property type="match status" value="1"/>
</dbReference>
<dbReference type="InterPro" id="IPR052712">
    <property type="entry name" value="Acid_resist_chaperone_HdeD"/>
</dbReference>
<reference evidence="3 4" key="1">
    <citation type="submission" date="2019-11" db="EMBL/GenBank/DDBJ databases">
        <title>Draft genome sequence of Blautia luti DSM 14534T, isolated from human stool.</title>
        <authorList>
            <person name="Ortiz R."/>
            <person name="Melis-Arcos F."/>
            <person name="Covarrubias P."/>
            <person name="Cardenas J.P."/>
            <person name="Perez-Donoso J."/>
            <person name="Almonacid D."/>
        </authorList>
    </citation>
    <scope>NUCLEOTIDE SEQUENCE [LARGE SCALE GENOMIC DNA]</scope>
    <source>
        <strain evidence="3 4">DSM 14534</strain>
    </source>
</reference>